<gene>
    <name evidence="2" type="ORF">MPL3365_10100</name>
</gene>
<proteinExistence type="predicted"/>
<accession>A0A090GS67</accession>
<dbReference type="EMBL" id="CCNE01000001">
    <property type="protein sequence ID" value="CDX48902.1"/>
    <property type="molecule type" value="Genomic_DNA"/>
</dbReference>
<keyword evidence="1" id="KW-1133">Transmembrane helix</keyword>
<dbReference type="Proteomes" id="UP000046122">
    <property type="component" value="Unassembled WGS sequence"/>
</dbReference>
<evidence type="ECO:0000313" key="2">
    <source>
        <dbReference type="EMBL" id="CDX48902.1"/>
    </source>
</evidence>
<feature type="transmembrane region" description="Helical" evidence="1">
    <location>
        <begin position="34"/>
        <end position="55"/>
    </location>
</feature>
<sequence>MMVADMNRLEQAARVSMSGFQDAEPPPAPRSSHLSLRLGAIALLAAVALTAAWQLF</sequence>
<organism evidence="2 3">
    <name type="scientific">Mesorhizobium plurifarium</name>
    <dbReference type="NCBI Taxonomy" id="69974"/>
    <lineage>
        <taxon>Bacteria</taxon>
        <taxon>Pseudomonadati</taxon>
        <taxon>Pseudomonadota</taxon>
        <taxon>Alphaproteobacteria</taxon>
        <taxon>Hyphomicrobiales</taxon>
        <taxon>Phyllobacteriaceae</taxon>
        <taxon>Mesorhizobium</taxon>
    </lineage>
</organism>
<reference evidence="2 3" key="1">
    <citation type="submission" date="2014-08" db="EMBL/GenBank/DDBJ databases">
        <authorList>
            <person name="Moulin Lionel"/>
        </authorList>
    </citation>
    <scope>NUCLEOTIDE SEQUENCE [LARGE SCALE GENOMIC DNA]</scope>
</reference>
<keyword evidence="1" id="KW-0472">Membrane</keyword>
<name>A0A090GS67_MESPL</name>
<evidence type="ECO:0000313" key="3">
    <source>
        <dbReference type="Proteomes" id="UP000046122"/>
    </source>
</evidence>
<evidence type="ECO:0000256" key="1">
    <source>
        <dbReference type="SAM" id="Phobius"/>
    </source>
</evidence>
<dbReference type="AlphaFoldDB" id="A0A090GS67"/>
<keyword evidence="1" id="KW-0812">Transmembrane</keyword>
<protein>
    <submittedName>
        <fullName evidence="2">Uncharacterized protein</fullName>
    </submittedName>
</protein>